<feature type="signal peptide" evidence="4">
    <location>
        <begin position="1"/>
        <end position="19"/>
    </location>
</feature>
<dbReference type="Pfam" id="PF05199">
    <property type="entry name" value="GMC_oxred_C"/>
    <property type="match status" value="1"/>
</dbReference>
<dbReference type="Gene3D" id="3.50.50.60">
    <property type="entry name" value="FAD/NAD(P)-binding domain"/>
    <property type="match status" value="1"/>
</dbReference>
<comment type="cofactor">
    <cofactor evidence="3">
        <name>FAD</name>
        <dbReference type="ChEBI" id="CHEBI:57692"/>
    </cofactor>
</comment>
<evidence type="ECO:0000256" key="4">
    <source>
        <dbReference type="SAM" id="SignalP"/>
    </source>
</evidence>
<dbReference type="GO" id="GO:0044550">
    <property type="term" value="P:secondary metabolite biosynthetic process"/>
    <property type="evidence" value="ECO:0007669"/>
    <property type="project" value="TreeGrafter"/>
</dbReference>
<keyword evidence="3" id="KW-0285">Flavoprotein</keyword>
<feature type="active site" description="Proton donor" evidence="2">
    <location>
        <position position="562"/>
    </location>
</feature>
<dbReference type="Proteomes" id="UP000799779">
    <property type="component" value="Unassembled WGS sequence"/>
</dbReference>
<dbReference type="InterPro" id="IPR036188">
    <property type="entry name" value="FAD/NAD-bd_sf"/>
</dbReference>
<dbReference type="GO" id="GO:0016614">
    <property type="term" value="F:oxidoreductase activity, acting on CH-OH group of donors"/>
    <property type="evidence" value="ECO:0007669"/>
    <property type="project" value="InterPro"/>
</dbReference>
<protein>
    <submittedName>
        <fullName evidence="7">GMC oxidoreductase</fullName>
    </submittedName>
</protein>
<feature type="chain" id="PRO_5025555045" evidence="4">
    <location>
        <begin position="20"/>
        <end position="625"/>
    </location>
</feature>
<dbReference type="Pfam" id="PF00732">
    <property type="entry name" value="GMC_oxred_N"/>
    <property type="match status" value="1"/>
</dbReference>
<evidence type="ECO:0000256" key="3">
    <source>
        <dbReference type="PIRSR" id="PIRSR000137-2"/>
    </source>
</evidence>
<evidence type="ECO:0000313" key="8">
    <source>
        <dbReference type="Proteomes" id="UP000799779"/>
    </source>
</evidence>
<evidence type="ECO:0000313" key="7">
    <source>
        <dbReference type="EMBL" id="KAF2002173.1"/>
    </source>
</evidence>
<evidence type="ECO:0000259" key="6">
    <source>
        <dbReference type="Pfam" id="PF05199"/>
    </source>
</evidence>
<keyword evidence="3" id="KW-0274">FAD</keyword>
<dbReference type="InterPro" id="IPR012132">
    <property type="entry name" value="GMC_OxRdtase"/>
</dbReference>
<keyword evidence="8" id="KW-1185">Reference proteome</keyword>
<dbReference type="Gene3D" id="3.30.560.10">
    <property type="entry name" value="Glucose Oxidase, domain 3"/>
    <property type="match status" value="1"/>
</dbReference>
<comment type="similarity">
    <text evidence="1">Belongs to the GMC oxidoreductase family.</text>
</comment>
<dbReference type="PANTHER" id="PTHR11552">
    <property type="entry name" value="GLUCOSE-METHANOL-CHOLINE GMC OXIDOREDUCTASE"/>
    <property type="match status" value="1"/>
</dbReference>
<evidence type="ECO:0000259" key="5">
    <source>
        <dbReference type="Pfam" id="PF00732"/>
    </source>
</evidence>
<dbReference type="SUPFAM" id="SSF51905">
    <property type="entry name" value="FAD/NAD(P)-binding domain"/>
    <property type="match status" value="1"/>
</dbReference>
<name>A0A6A5WK11_9PLEO</name>
<feature type="domain" description="Glucose-methanol-choline oxidoreductase N-terminal" evidence="5">
    <location>
        <begin position="40"/>
        <end position="348"/>
    </location>
</feature>
<gene>
    <name evidence="7" type="ORF">P154DRAFT_618903</name>
</gene>
<keyword evidence="4" id="KW-0732">Signal</keyword>
<dbReference type="PIRSF" id="PIRSF000137">
    <property type="entry name" value="Alcohol_oxidase"/>
    <property type="match status" value="1"/>
</dbReference>
<dbReference type="PANTHER" id="PTHR11552:SF115">
    <property type="entry name" value="DEHYDROGENASE XPTC-RELATED"/>
    <property type="match status" value="1"/>
</dbReference>
<dbReference type="EMBL" id="ML977579">
    <property type="protein sequence ID" value="KAF2002173.1"/>
    <property type="molecule type" value="Genomic_DNA"/>
</dbReference>
<feature type="active site" description="Proton acceptor" evidence="2">
    <location>
        <position position="605"/>
    </location>
</feature>
<sequence>MRSSTRFSVAVQLLGLTAALPNSKLVAPRAAEVQTTANSYDYVIVGGGVAGLIVANRLSEDKKKTVLVIEAGGADDNANIRMPYGATAALNTSLLWANYVSDPEPELANKTWNTRVAQVLGGGSVVNGMMYDRGSAADYDAWEALGNPGWGWAGLLPFFKKGTEFIPPPAATVKNFGITWDTSVYGSGPLKLGISDFQYPDIKSYFAAFWGAGAKKVQDPNNGAAYGASWYPNTMNPKTGERSHARNAYFDPIATRSNLKVVLQTVATELVFANSYSLTASGVTTTNKLTGAVKTYYAKKEVVLAAGAINTVKLLQLSGIGPKSILNAAGIPVKLAHDGVGSNFQDHPYTFMGFSISNMSVPNPTSMATDPAFNASAWAQYALNKTGPLTQARGNALAMIPLPQVAPASYKSLSTQVTTQANDAFLPGIYKGNKKLLKGIAAQRKVLAGLFKSDKAAIVEFPIPASGAGVLVGLEKPLSRGVVSINPAAPQGPPRILYNALSNPVDKSVMAACVRYLRTVWARPELKQFTPVETSPGAQYTTDAALITRMVETGSIWPTLAHPSGTCAMMPEDMGGCVSSKLLFYGVNQLSIVDASILPLIPSQHIQSTMYAVGEKAASIIIARA</sequence>
<evidence type="ECO:0000256" key="1">
    <source>
        <dbReference type="ARBA" id="ARBA00010790"/>
    </source>
</evidence>
<dbReference type="SUPFAM" id="SSF54373">
    <property type="entry name" value="FAD-linked reductases, C-terminal domain"/>
    <property type="match status" value="1"/>
</dbReference>
<dbReference type="OrthoDB" id="269227at2759"/>
<dbReference type="GO" id="GO:0050660">
    <property type="term" value="F:flavin adenine dinucleotide binding"/>
    <property type="evidence" value="ECO:0007669"/>
    <property type="project" value="InterPro"/>
</dbReference>
<dbReference type="AlphaFoldDB" id="A0A6A5WK11"/>
<reference evidence="7" key="1">
    <citation type="journal article" date="2020" name="Stud. Mycol.">
        <title>101 Dothideomycetes genomes: a test case for predicting lifestyles and emergence of pathogens.</title>
        <authorList>
            <person name="Haridas S."/>
            <person name="Albert R."/>
            <person name="Binder M."/>
            <person name="Bloem J."/>
            <person name="Labutti K."/>
            <person name="Salamov A."/>
            <person name="Andreopoulos B."/>
            <person name="Baker S."/>
            <person name="Barry K."/>
            <person name="Bills G."/>
            <person name="Bluhm B."/>
            <person name="Cannon C."/>
            <person name="Castanera R."/>
            <person name="Culley D."/>
            <person name="Daum C."/>
            <person name="Ezra D."/>
            <person name="Gonzalez J."/>
            <person name="Henrissat B."/>
            <person name="Kuo A."/>
            <person name="Liang C."/>
            <person name="Lipzen A."/>
            <person name="Lutzoni F."/>
            <person name="Magnuson J."/>
            <person name="Mondo S."/>
            <person name="Nolan M."/>
            <person name="Ohm R."/>
            <person name="Pangilinan J."/>
            <person name="Park H.-J."/>
            <person name="Ramirez L."/>
            <person name="Alfaro M."/>
            <person name="Sun H."/>
            <person name="Tritt A."/>
            <person name="Yoshinaga Y."/>
            <person name="Zwiers L.-H."/>
            <person name="Turgeon B."/>
            <person name="Goodwin S."/>
            <person name="Spatafora J."/>
            <person name="Crous P."/>
            <person name="Grigoriev I."/>
        </authorList>
    </citation>
    <scope>NUCLEOTIDE SEQUENCE</scope>
    <source>
        <strain evidence="7">CBS 123094</strain>
    </source>
</reference>
<dbReference type="InterPro" id="IPR000172">
    <property type="entry name" value="GMC_OxRdtase_N"/>
</dbReference>
<evidence type="ECO:0000256" key="2">
    <source>
        <dbReference type="PIRSR" id="PIRSR000137-1"/>
    </source>
</evidence>
<organism evidence="7 8">
    <name type="scientific">Amniculicola lignicola CBS 123094</name>
    <dbReference type="NCBI Taxonomy" id="1392246"/>
    <lineage>
        <taxon>Eukaryota</taxon>
        <taxon>Fungi</taxon>
        <taxon>Dikarya</taxon>
        <taxon>Ascomycota</taxon>
        <taxon>Pezizomycotina</taxon>
        <taxon>Dothideomycetes</taxon>
        <taxon>Pleosporomycetidae</taxon>
        <taxon>Pleosporales</taxon>
        <taxon>Amniculicolaceae</taxon>
        <taxon>Amniculicola</taxon>
    </lineage>
</organism>
<dbReference type="InterPro" id="IPR007867">
    <property type="entry name" value="GMC_OxRtase_C"/>
</dbReference>
<accession>A0A6A5WK11</accession>
<proteinExistence type="inferred from homology"/>
<feature type="binding site" evidence="3">
    <location>
        <position position="119"/>
    </location>
    <ligand>
        <name>FAD</name>
        <dbReference type="ChEBI" id="CHEBI:57692"/>
    </ligand>
</feature>
<feature type="domain" description="Glucose-methanol-choline oxidoreductase C-terminal" evidence="6">
    <location>
        <begin position="477"/>
        <end position="614"/>
    </location>
</feature>